<feature type="domain" description="C2H2-type" evidence="13">
    <location>
        <begin position="147"/>
        <end position="175"/>
    </location>
</feature>
<keyword evidence="4" id="KW-0677">Repeat</keyword>
<dbReference type="GO" id="GO:0000978">
    <property type="term" value="F:RNA polymerase II cis-regulatory region sequence-specific DNA binding"/>
    <property type="evidence" value="ECO:0007669"/>
    <property type="project" value="TreeGrafter"/>
</dbReference>
<dbReference type="InterPro" id="IPR013087">
    <property type="entry name" value="Znf_C2H2_type"/>
</dbReference>
<reference evidence="14" key="2">
    <citation type="submission" date="2025-08" db="UniProtKB">
        <authorList>
            <consortium name="Ensembl"/>
        </authorList>
    </citation>
    <scope>IDENTIFICATION</scope>
</reference>
<sequence>ITMNVLKIEQVVVGGERRSNSAEIKSEPVVPPVQPCKLIFKYLYFIHDHDSLQCFQCFITFCNSKAKERHMRKSHRDQYKQQLQQTNTVFTCYKCDKCFSSSEELSQHQATHSTEEKPFCCLYCRKSFFTFTELNKHRRHECVERRCPCRDCGALFPSPSRLRNHRIAVHPQRPAVANDINTFQCCKCGQGFQTEEELLQHQEKFASELNCDAKPQGKKRGRKPKNAAQGGMVDSKKIKQEEEAEGSEECNDSPTEGCSSAELQIPCPEAGCDLTFPSVAALRVHKREKLGLPAHKTDTFTQSDDSDSQSEQLKAHMASAQNSGHTCPTCGKSFPRESTLKAHQNTHTEGEDEAEKR</sequence>
<comment type="similarity">
    <text evidence="2">Belongs to the krueppel C2H2-type zinc-finger protein family.</text>
</comment>
<reference evidence="14 15" key="1">
    <citation type="submission" date="2022-01" db="EMBL/GenBank/DDBJ databases">
        <title>A chromosome-scale genome assembly of the false clownfish, Amphiprion ocellaris.</title>
        <authorList>
            <person name="Ryu T."/>
        </authorList>
    </citation>
    <scope>NUCLEOTIDE SEQUENCE [LARGE SCALE GENOMIC DNA]</scope>
</reference>
<dbReference type="GO" id="GO:0000981">
    <property type="term" value="F:DNA-binding transcription factor activity, RNA polymerase II-specific"/>
    <property type="evidence" value="ECO:0007669"/>
    <property type="project" value="TreeGrafter"/>
</dbReference>
<evidence type="ECO:0000313" key="14">
    <source>
        <dbReference type="Ensembl" id="ENSAOCP00000067212.1"/>
    </source>
</evidence>
<evidence type="ECO:0000256" key="10">
    <source>
        <dbReference type="ARBA" id="ARBA00023242"/>
    </source>
</evidence>
<evidence type="ECO:0000256" key="4">
    <source>
        <dbReference type="ARBA" id="ARBA00022737"/>
    </source>
</evidence>
<dbReference type="Gene3D" id="3.30.160.60">
    <property type="entry name" value="Classic Zinc Finger"/>
    <property type="match status" value="3"/>
</dbReference>
<dbReference type="InterPro" id="IPR050527">
    <property type="entry name" value="Snail/Krueppel_Znf"/>
</dbReference>
<dbReference type="PROSITE" id="PS50157">
    <property type="entry name" value="ZINC_FINGER_C2H2_2"/>
    <property type="match status" value="5"/>
</dbReference>
<organism evidence="14 15">
    <name type="scientific">Amphiprion ocellaris</name>
    <name type="common">Clown anemonefish</name>
    <dbReference type="NCBI Taxonomy" id="80972"/>
    <lineage>
        <taxon>Eukaryota</taxon>
        <taxon>Metazoa</taxon>
        <taxon>Chordata</taxon>
        <taxon>Craniata</taxon>
        <taxon>Vertebrata</taxon>
        <taxon>Euteleostomi</taxon>
        <taxon>Actinopterygii</taxon>
        <taxon>Neopterygii</taxon>
        <taxon>Teleostei</taxon>
        <taxon>Neoteleostei</taxon>
        <taxon>Acanthomorphata</taxon>
        <taxon>Ovalentaria</taxon>
        <taxon>Pomacentridae</taxon>
        <taxon>Amphiprion</taxon>
    </lineage>
</organism>
<feature type="compositionally biased region" description="Acidic residues" evidence="12">
    <location>
        <begin position="242"/>
        <end position="251"/>
    </location>
</feature>
<dbReference type="PANTHER" id="PTHR24388:SF96">
    <property type="entry name" value="GENE, 32687-RELATED"/>
    <property type="match status" value="1"/>
</dbReference>
<feature type="region of interest" description="Disordered" evidence="12">
    <location>
        <begin position="210"/>
        <end position="257"/>
    </location>
</feature>
<dbReference type="PROSITE" id="PS00028">
    <property type="entry name" value="ZINC_FINGER_C2H2_1"/>
    <property type="match status" value="2"/>
</dbReference>
<keyword evidence="8" id="KW-0238">DNA-binding</keyword>
<dbReference type="GO" id="GO:0005634">
    <property type="term" value="C:nucleus"/>
    <property type="evidence" value="ECO:0007669"/>
    <property type="project" value="UniProtKB-SubCell"/>
</dbReference>
<protein>
    <recommendedName>
        <fullName evidence="13">C2H2-type domain-containing protein</fullName>
    </recommendedName>
</protein>
<evidence type="ECO:0000256" key="5">
    <source>
        <dbReference type="ARBA" id="ARBA00022771"/>
    </source>
</evidence>
<keyword evidence="9" id="KW-0804">Transcription</keyword>
<feature type="domain" description="C2H2-type" evidence="13">
    <location>
        <begin position="119"/>
        <end position="146"/>
    </location>
</feature>
<evidence type="ECO:0000256" key="8">
    <source>
        <dbReference type="ARBA" id="ARBA00023125"/>
    </source>
</evidence>
<keyword evidence="3" id="KW-0479">Metal-binding</keyword>
<evidence type="ECO:0000256" key="12">
    <source>
        <dbReference type="SAM" id="MobiDB-lite"/>
    </source>
</evidence>
<dbReference type="GeneTree" id="ENSGT00940000166158"/>
<keyword evidence="7" id="KW-0805">Transcription regulation</keyword>
<evidence type="ECO:0000256" key="1">
    <source>
        <dbReference type="ARBA" id="ARBA00004123"/>
    </source>
</evidence>
<keyword evidence="5 11" id="KW-0863">Zinc-finger</keyword>
<dbReference type="Ensembl" id="ENSAOCT00000078170.1">
    <property type="protein sequence ID" value="ENSAOCP00000067212.1"/>
    <property type="gene ID" value="ENSAOCG00000032746.1"/>
</dbReference>
<evidence type="ECO:0000313" key="15">
    <source>
        <dbReference type="Proteomes" id="UP001501940"/>
    </source>
</evidence>
<dbReference type="GO" id="GO:0008270">
    <property type="term" value="F:zinc ion binding"/>
    <property type="evidence" value="ECO:0007669"/>
    <property type="project" value="UniProtKB-KW"/>
</dbReference>
<dbReference type="Proteomes" id="UP001501940">
    <property type="component" value="Chromosome 15"/>
</dbReference>
<dbReference type="SMART" id="SM00355">
    <property type="entry name" value="ZnF_C2H2"/>
    <property type="match status" value="7"/>
</dbReference>
<evidence type="ECO:0000256" key="6">
    <source>
        <dbReference type="ARBA" id="ARBA00022833"/>
    </source>
</evidence>
<feature type="compositionally biased region" description="Basic and acidic residues" evidence="12">
    <location>
        <begin position="334"/>
        <end position="357"/>
    </location>
</feature>
<feature type="domain" description="C2H2-type" evidence="13">
    <location>
        <begin position="90"/>
        <end position="117"/>
    </location>
</feature>
<keyword evidence="6" id="KW-0862">Zinc</keyword>
<comment type="subcellular location">
    <subcellularLocation>
        <location evidence="1">Nucleus</location>
    </subcellularLocation>
</comment>
<feature type="region of interest" description="Disordered" evidence="12">
    <location>
        <begin position="295"/>
        <end position="357"/>
    </location>
</feature>
<evidence type="ECO:0000256" key="7">
    <source>
        <dbReference type="ARBA" id="ARBA00023015"/>
    </source>
</evidence>
<evidence type="ECO:0000256" key="9">
    <source>
        <dbReference type="ARBA" id="ARBA00023163"/>
    </source>
</evidence>
<reference evidence="14" key="3">
    <citation type="submission" date="2025-09" db="UniProtKB">
        <authorList>
            <consortium name="Ensembl"/>
        </authorList>
    </citation>
    <scope>IDENTIFICATION</scope>
</reference>
<feature type="domain" description="C2H2-type" evidence="13">
    <location>
        <begin position="325"/>
        <end position="352"/>
    </location>
</feature>
<proteinExistence type="inferred from homology"/>
<feature type="domain" description="C2H2-type" evidence="13">
    <location>
        <begin position="183"/>
        <end position="215"/>
    </location>
</feature>
<evidence type="ECO:0000256" key="3">
    <source>
        <dbReference type="ARBA" id="ARBA00022723"/>
    </source>
</evidence>
<dbReference type="Pfam" id="PF13912">
    <property type="entry name" value="zf-C2H2_6"/>
    <property type="match status" value="1"/>
</dbReference>
<evidence type="ECO:0000256" key="2">
    <source>
        <dbReference type="ARBA" id="ARBA00006991"/>
    </source>
</evidence>
<evidence type="ECO:0000259" key="13">
    <source>
        <dbReference type="PROSITE" id="PS50157"/>
    </source>
</evidence>
<dbReference type="InterPro" id="IPR036236">
    <property type="entry name" value="Znf_C2H2_sf"/>
</dbReference>
<evidence type="ECO:0000256" key="11">
    <source>
        <dbReference type="PROSITE-ProRule" id="PRU00042"/>
    </source>
</evidence>
<keyword evidence="10" id="KW-0539">Nucleus</keyword>
<dbReference type="Pfam" id="PF00096">
    <property type="entry name" value="zf-C2H2"/>
    <property type="match status" value="2"/>
</dbReference>
<dbReference type="PANTHER" id="PTHR24388">
    <property type="entry name" value="ZINC FINGER PROTEIN"/>
    <property type="match status" value="1"/>
</dbReference>
<name>A0AAQ5ZQU0_AMPOC</name>
<dbReference type="AlphaFoldDB" id="A0AAQ5ZQU0"/>
<dbReference type="SUPFAM" id="SSF57667">
    <property type="entry name" value="beta-beta-alpha zinc fingers"/>
    <property type="match status" value="3"/>
</dbReference>
<dbReference type="FunFam" id="3.30.160.60:FF:000761">
    <property type="entry name" value="Zinc finger protein 449"/>
    <property type="match status" value="1"/>
</dbReference>
<keyword evidence="15" id="KW-1185">Reference proteome</keyword>
<accession>A0AAQ5ZQU0</accession>
<feature type="compositionally biased region" description="Basic residues" evidence="12">
    <location>
        <begin position="216"/>
        <end position="225"/>
    </location>
</feature>